<dbReference type="KEGG" id="hlt:I7X12_00940"/>
<evidence type="ECO:0008006" key="3">
    <source>
        <dbReference type="Google" id="ProtNLM"/>
    </source>
</evidence>
<keyword evidence="2" id="KW-1185">Reference proteome</keyword>
<name>A0A7T3FYS0_9EURY</name>
<dbReference type="RefSeq" id="WP_198062022.1">
    <property type="nucleotide sequence ID" value="NZ_CP065856.1"/>
</dbReference>
<dbReference type="GeneID" id="60587015"/>
<gene>
    <name evidence="1" type="ORF">I7X12_00940</name>
</gene>
<reference evidence="1 2" key="1">
    <citation type="submission" date="2020-12" db="EMBL/GenBank/DDBJ databases">
        <title>Halosimplex halophilum sp. nov. and Halosimplex salinum sp. nov., two new members of the genus Halosimplex.</title>
        <authorList>
            <person name="Cui H.L."/>
        </authorList>
    </citation>
    <scope>NUCLEOTIDE SEQUENCE [LARGE SCALE GENOMIC DNA]</scope>
    <source>
        <strain evidence="1 2">YGH94</strain>
    </source>
</reference>
<dbReference type="InterPro" id="IPR012334">
    <property type="entry name" value="Pectin_lyas_fold"/>
</dbReference>
<dbReference type="OrthoDB" id="202667at2157"/>
<proteinExistence type="predicted"/>
<protein>
    <recommendedName>
        <fullName evidence="3">Pectate lyase superfamily protein</fullName>
    </recommendedName>
</protein>
<dbReference type="AlphaFoldDB" id="A0A7T3FYS0"/>
<dbReference type="InterPro" id="IPR011050">
    <property type="entry name" value="Pectin_lyase_fold/virulence"/>
</dbReference>
<evidence type="ECO:0000313" key="1">
    <source>
        <dbReference type="EMBL" id="QPV63229.1"/>
    </source>
</evidence>
<dbReference type="EMBL" id="CP065856">
    <property type="protein sequence ID" value="QPV63229.1"/>
    <property type="molecule type" value="Genomic_DNA"/>
</dbReference>
<dbReference type="Proteomes" id="UP000595001">
    <property type="component" value="Chromosome"/>
</dbReference>
<sequence>MVDAVADSGCAPDGSEPCDDAIEAAIADGTLIEFPPGEYLVTRPIEVDGDISFGMRGTGDSRRDVRFVHPEGYSSRLLHVTSGSGSLFENFTADQTDDRVTNSGLLIHQRDGLVVRDVEVGGFSPTENGTKDLIVQVTDSSGRGTVERYVNRGGGEVGVYPDAFVAFFSGPHHYGTLQLLDCHIEQCGSNGVYASRTNGPVQITGGTFRNNAVSQIRVCGEDSFVRDATIEIDTDAADRVAGDYNAVRGIWWESGWQGKTGGAIESCEFAVRSAEYARGLVEVDGTAGRLAVRDCTFDIDRDGFRAIQVAPPGASEMGGAPERPWDITLRDIEIDTTASQAVDVLVNGRPGSEIDGLTITQRDARGRDGLFLANSAGSRVTRYACESSRYPLWVYTDDSSDSAEELLCLGPRISIATEASAGADQTQVFGTDESGTDSNVCVEMSATAPYSVASTRNEGGTYFGRVLDRSPEYLKYAQP</sequence>
<evidence type="ECO:0000313" key="2">
    <source>
        <dbReference type="Proteomes" id="UP000595001"/>
    </source>
</evidence>
<accession>A0A7T3FYS0</accession>
<organism evidence="1 2">
    <name type="scientific">Halosimplex litoreum</name>
    <dbReference type="NCBI Taxonomy" id="1198301"/>
    <lineage>
        <taxon>Archaea</taxon>
        <taxon>Methanobacteriati</taxon>
        <taxon>Methanobacteriota</taxon>
        <taxon>Stenosarchaea group</taxon>
        <taxon>Halobacteria</taxon>
        <taxon>Halobacteriales</taxon>
        <taxon>Haloarculaceae</taxon>
        <taxon>Halosimplex</taxon>
    </lineage>
</organism>
<dbReference type="SUPFAM" id="SSF51126">
    <property type="entry name" value="Pectin lyase-like"/>
    <property type="match status" value="1"/>
</dbReference>
<dbReference type="Gene3D" id="2.160.20.10">
    <property type="entry name" value="Single-stranded right-handed beta-helix, Pectin lyase-like"/>
    <property type="match status" value="1"/>
</dbReference>